<feature type="region of interest" description="Disordered" evidence="1">
    <location>
        <begin position="1"/>
        <end position="71"/>
    </location>
</feature>
<evidence type="ECO:0000256" key="1">
    <source>
        <dbReference type="SAM" id="MobiDB-lite"/>
    </source>
</evidence>
<dbReference type="EMBL" id="JAFCMP010000022">
    <property type="protein sequence ID" value="KAG5191233.1"/>
    <property type="molecule type" value="Genomic_DNA"/>
</dbReference>
<evidence type="ECO:0008006" key="4">
    <source>
        <dbReference type="Google" id="ProtNLM"/>
    </source>
</evidence>
<dbReference type="InterPro" id="IPR028994">
    <property type="entry name" value="Integrin_alpha_N"/>
</dbReference>
<dbReference type="PANTHER" id="PTHR44103:SF1">
    <property type="entry name" value="PROPROTEIN CONVERTASE P"/>
    <property type="match status" value="1"/>
</dbReference>
<gene>
    <name evidence="2" type="ORF">JKP88DRAFT_296441</name>
</gene>
<dbReference type="Gene3D" id="2.130.10.130">
    <property type="entry name" value="Integrin alpha, N-terminal"/>
    <property type="match status" value="1"/>
</dbReference>
<organism evidence="2 3">
    <name type="scientific">Tribonema minus</name>
    <dbReference type="NCBI Taxonomy" id="303371"/>
    <lineage>
        <taxon>Eukaryota</taxon>
        <taxon>Sar</taxon>
        <taxon>Stramenopiles</taxon>
        <taxon>Ochrophyta</taxon>
        <taxon>PX clade</taxon>
        <taxon>Xanthophyceae</taxon>
        <taxon>Tribonematales</taxon>
        <taxon>Tribonemataceae</taxon>
        <taxon>Tribonema</taxon>
    </lineage>
</organism>
<dbReference type="SUPFAM" id="SSF69318">
    <property type="entry name" value="Integrin alpha N-terminal domain"/>
    <property type="match status" value="2"/>
</dbReference>
<name>A0A835ZDT6_9STRA</name>
<proteinExistence type="predicted"/>
<accession>A0A835ZDT6</accession>
<comment type="caution">
    <text evidence="2">The sequence shown here is derived from an EMBL/GenBank/DDBJ whole genome shotgun (WGS) entry which is preliminary data.</text>
</comment>
<dbReference type="AlphaFoldDB" id="A0A835ZDT6"/>
<evidence type="ECO:0000313" key="3">
    <source>
        <dbReference type="Proteomes" id="UP000664859"/>
    </source>
</evidence>
<dbReference type="Proteomes" id="UP000664859">
    <property type="component" value="Unassembled WGS sequence"/>
</dbReference>
<evidence type="ECO:0000313" key="2">
    <source>
        <dbReference type="EMBL" id="KAG5191233.1"/>
    </source>
</evidence>
<dbReference type="OrthoDB" id="10022113at2759"/>
<protein>
    <recommendedName>
        <fullName evidence="4">VCBS repeat-containing protein</fullName>
    </recommendedName>
</protein>
<keyword evidence="3" id="KW-1185">Reference proteome</keyword>
<dbReference type="PANTHER" id="PTHR44103">
    <property type="entry name" value="PROPROTEIN CONVERTASE P"/>
    <property type="match status" value="1"/>
</dbReference>
<reference evidence="2" key="1">
    <citation type="submission" date="2021-02" db="EMBL/GenBank/DDBJ databases">
        <title>First Annotated Genome of the Yellow-green Alga Tribonema minus.</title>
        <authorList>
            <person name="Mahan K.M."/>
        </authorList>
    </citation>
    <scope>NUCLEOTIDE SEQUENCE</scope>
    <source>
        <strain evidence="2">UTEX B ZZ1240</strain>
    </source>
</reference>
<sequence>MHSASEADAGFSELADASEDRRELLAQSEAVGVTHSQMESQEAVADGNRSTAHTASADLQDRPPEPRLGQAKFRGSLSSARSADDWHFGRRLVDSPSTVIATLLNTGSKYGLAVADLNNDGLSDALILDGNINAGNTWTSTTVASTALLSMLGATTYNAIATGNMNADAYIEKVVATGTAIYIFNYLDAHTTACSGFTNIARIAVADMDANGLADIAVADAGHGVKICYQTSANVFSVWTIDTTIQPTLIVAMDYYLTGRMDLIVAEGGVASGDVKTYANNGGQGFFSQRTVASAQAYVTAVVGGNVGLYATQQEVLTTRDALCASPRSRYYIYSVFLGIYSFAMYTHDAAITQAQDVAMADADHDTQDDIIILSSGESALYVYQATTVSGARAWNKYTASTSLTGAKLMALGDINNDGWLDVLTLSTGEGKVRWFYNTWAPTPQPTPVPTATPTAMPTAVPTAYTGTYSYTYCKPDLNSDSDSNCSANCNSHGNANGYANQHAYGRANSYTYCNPDLNADSDPNCGADCDSHGYAHQHAYSRSNG</sequence>